<feature type="region of interest" description="Disordered" evidence="1">
    <location>
        <begin position="34"/>
        <end position="62"/>
    </location>
</feature>
<sequence length="102" mass="10804">ADVGDGEEVIVADVGAARLAGVAVKVPLVVAPDALGGHHEDHHPEDEDHRQPDASEGSGVFVDSTEKALEKLPIHEVSVDSVPLTFDCFEGSVFLNLIHCRD</sequence>
<reference evidence="2" key="1">
    <citation type="submission" date="2023-05" db="EMBL/GenBank/DDBJ databases">
        <title>High-quality long-read genome of Scophthalmus maximus.</title>
        <authorList>
            <person name="Lien S."/>
            <person name="Martinez P."/>
        </authorList>
    </citation>
    <scope>NUCLEOTIDE SEQUENCE [LARGE SCALE GENOMIC DNA]</scope>
</reference>
<dbReference type="OMA" id="GWTSHKD"/>
<organism evidence="2 3">
    <name type="scientific">Scophthalmus maximus</name>
    <name type="common">Turbot</name>
    <name type="synonym">Psetta maxima</name>
    <dbReference type="NCBI Taxonomy" id="52904"/>
    <lineage>
        <taxon>Eukaryota</taxon>
        <taxon>Metazoa</taxon>
        <taxon>Chordata</taxon>
        <taxon>Craniata</taxon>
        <taxon>Vertebrata</taxon>
        <taxon>Euteleostomi</taxon>
        <taxon>Actinopterygii</taxon>
        <taxon>Neopterygii</taxon>
        <taxon>Teleostei</taxon>
        <taxon>Neoteleostei</taxon>
        <taxon>Acanthomorphata</taxon>
        <taxon>Carangaria</taxon>
        <taxon>Pleuronectiformes</taxon>
        <taxon>Pleuronectoidei</taxon>
        <taxon>Scophthalmidae</taxon>
        <taxon>Scophthalmus</taxon>
    </lineage>
</organism>
<proteinExistence type="predicted"/>
<reference evidence="2" key="2">
    <citation type="submission" date="2025-08" db="UniProtKB">
        <authorList>
            <consortium name="Ensembl"/>
        </authorList>
    </citation>
    <scope>IDENTIFICATION</scope>
</reference>
<name>A0A8D3BG31_SCOMX</name>
<dbReference type="AlphaFoldDB" id="A0A8D3BG31"/>
<dbReference type="Ensembl" id="ENSSMAT00000034077.2">
    <property type="protein sequence ID" value="ENSSMAP00000033652.1"/>
    <property type="gene ID" value="ENSSMAG00000020590.2"/>
</dbReference>
<evidence type="ECO:0000313" key="2">
    <source>
        <dbReference type="Ensembl" id="ENSSMAP00000033652.1"/>
    </source>
</evidence>
<feature type="compositionally biased region" description="Basic and acidic residues" evidence="1">
    <location>
        <begin position="36"/>
        <end position="53"/>
    </location>
</feature>
<dbReference type="Proteomes" id="UP000694558">
    <property type="component" value="Chromosome 7"/>
</dbReference>
<accession>A0A8D3BG31</accession>
<protein>
    <submittedName>
        <fullName evidence="2">Uncharacterized protein</fullName>
    </submittedName>
</protein>
<dbReference type="GeneTree" id="ENSGT01120000272035"/>
<evidence type="ECO:0000256" key="1">
    <source>
        <dbReference type="SAM" id="MobiDB-lite"/>
    </source>
</evidence>
<evidence type="ECO:0000313" key="3">
    <source>
        <dbReference type="Proteomes" id="UP000694558"/>
    </source>
</evidence>